<dbReference type="PANTHER" id="PTHR11904:SF9">
    <property type="entry name" value="PURINE NUCLEOSIDE PHOSPHORYLASE-RELATED"/>
    <property type="match status" value="1"/>
</dbReference>
<name>A0AAV6V366_9ARAC</name>
<keyword evidence="13" id="KW-1185">Reference proteome</keyword>
<dbReference type="GO" id="GO:0009116">
    <property type="term" value="P:nucleoside metabolic process"/>
    <property type="evidence" value="ECO:0007669"/>
    <property type="project" value="InterPro"/>
</dbReference>
<feature type="domain" description="Nucleoside phosphorylase" evidence="11">
    <location>
        <begin position="1"/>
        <end position="63"/>
    </location>
</feature>
<comment type="catalytic activity">
    <reaction evidence="8">
        <text>2'-deoxyinosine + phosphate = 2-deoxy-alpha-D-ribose 1-phosphate + hypoxanthine</text>
        <dbReference type="Rhea" id="RHEA:27750"/>
        <dbReference type="ChEBI" id="CHEBI:17368"/>
        <dbReference type="ChEBI" id="CHEBI:28997"/>
        <dbReference type="ChEBI" id="CHEBI:43474"/>
        <dbReference type="ChEBI" id="CHEBI:57259"/>
        <dbReference type="EC" id="2.4.2.1"/>
    </reaction>
</comment>
<evidence type="ECO:0000256" key="5">
    <source>
        <dbReference type="ARBA" id="ARBA00022679"/>
    </source>
</evidence>
<comment type="catalytic activity">
    <reaction evidence="6">
        <text>inosine + phosphate = alpha-D-ribose 1-phosphate + hypoxanthine</text>
        <dbReference type="Rhea" id="RHEA:27646"/>
        <dbReference type="ChEBI" id="CHEBI:17368"/>
        <dbReference type="ChEBI" id="CHEBI:17596"/>
        <dbReference type="ChEBI" id="CHEBI:43474"/>
        <dbReference type="ChEBI" id="CHEBI:57720"/>
        <dbReference type="EC" id="2.4.2.1"/>
    </reaction>
</comment>
<keyword evidence="5" id="KW-0808">Transferase</keyword>
<dbReference type="GO" id="GO:0005737">
    <property type="term" value="C:cytoplasm"/>
    <property type="evidence" value="ECO:0007669"/>
    <property type="project" value="TreeGrafter"/>
</dbReference>
<evidence type="ECO:0000256" key="1">
    <source>
        <dbReference type="ARBA" id="ARBA00005058"/>
    </source>
</evidence>
<comment type="catalytic activity">
    <reaction evidence="7">
        <text>2'-deoxyguanosine + phosphate = 2-deoxy-alpha-D-ribose 1-phosphate + guanine</text>
        <dbReference type="Rhea" id="RHEA:27738"/>
        <dbReference type="ChEBI" id="CHEBI:16235"/>
        <dbReference type="ChEBI" id="CHEBI:17172"/>
        <dbReference type="ChEBI" id="CHEBI:43474"/>
        <dbReference type="ChEBI" id="CHEBI:57259"/>
        <dbReference type="EC" id="2.4.2.1"/>
    </reaction>
</comment>
<comment type="catalytic activity">
    <reaction evidence="9">
        <text>guanosine + phosphate = alpha-D-ribose 1-phosphate + guanine</text>
        <dbReference type="Rhea" id="RHEA:13233"/>
        <dbReference type="ChEBI" id="CHEBI:16235"/>
        <dbReference type="ChEBI" id="CHEBI:16750"/>
        <dbReference type="ChEBI" id="CHEBI:43474"/>
        <dbReference type="ChEBI" id="CHEBI:57720"/>
        <dbReference type="EC" id="2.4.2.1"/>
    </reaction>
</comment>
<dbReference type="InterPro" id="IPR035994">
    <property type="entry name" value="Nucleoside_phosphorylase_sf"/>
</dbReference>
<sequence>MSTAHEVIAAKHCGLHVFGLSLITNLCVMEFDVETPTANHLEVLQVGQDREEELKKLLRGLIEKIDKIFL</sequence>
<gene>
    <name evidence="12" type="ORF">JTE90_001334</name>
</gene>
<dbReference type="SUPFAM" id="SSF53167">
    <property type="entry name" value="Purine and uridine phosphorylases"/>
    <property type="match status" value="1"/>
</dbReference>
<dbReference type="InterPro" id="IPR011268">
    <property type="entry name" value="Purine_phosphorylase"/>
</dbReference>
<comment type="caution">
    <text evidence="12">The sequence shown here is derived from an EMBL/GenBank/DDBJ whole genome shotgun (WGS) entry which is preliminary data.</text>
</comment>
<dbReference type="EMBL" id="JAFNEN010000190">
    <property type="protein sequence ID" value="KAG8190250.1"/>
    <property type="molecule type" value="Genomic_DNA"/>
</dbReference>
<evidence type="ECO:0000256" key="6">
    <source>
        <dbReference type="ARBA" id="ARBA00023918"/>
    </source>
</evidence>
<evidence type="ECO:0000259" key="11">
    <source>
        <dbReference type="Pfam" id="PF01048"/>
    </source>
</evidence>
<evidence type="ECO:0000256" key="10">
    <source>
        <dbReference type="ARBA" id="ARBA00031036"/>
    </source>
</evidence>
<dbReference type="Proteomes" id="UP000827092">
    <property type="component" value="Unassembled WGS sequence"/>
</dbReference>
<proteinExistence type="inferred from homology"/>
<dbReference type="GO" id="GO:0004731">
    <property type="term" value="F:purine-nucleoside phosphorylase activity"/>
    <property type="evidence" value="ECO:0007669"/>
    <property type="project" value="UniProtKB-EC"/>
</dbReference>
<organism evidence="12 13">
    <name type="scientific">Oedothorax gibbosus</name>
    <dbReference type="NCBI Taxonomy" id="931172"/>
    <lineage>
        <taxon>Eukaryota</taxon>
        <taxon>Metazoa</taxon>
        <taxon>Ecdysozoa</taxon>
        <taxon>Arthropoda</taxon>
        <taxon>Chelicerata</taxon>
        <taxon>Arachnida</taxon>
        <taxon>Araneae</taxon>
        <taxon>Araneomorphae</taxon>
        <taxon>Entelegynae</taxon>
        <taxon>Araneoidea</taxon>
        <taxon>Linyphiidae</taxon>
        <taxon>Erigoninae</taxon>
        <taxon>Oedothorax</taxon>
    </lineage>
</organism>
<dbReference type="InterPro" id="IPR000845">
    <property type="entry name" value="Nucleoside_phosphorylase_d"/>
</dbReference>
<evidence type="ECO:0000256" key="7">
    <source>
        <dbReference type="ARBA" id="ARBA00023929"/>
    </source>
</evidence>
<accession>A0AAV6V366</accession>
<keyword evidence="4" id="KW-0328">Glycosyltransferase</keyword>
<evidence type="ECO:0000256" key="9">
    <source>
        <dbReference type="ARBA" id="ARBA00023970"/>
    </source>
</evidence>
<comment type="similarity">
    <text evidence="2">Belongs to the PNP/MTAP phosphorylase family.</text>
</comment>
<reference evidence="12 13" key="1">
    <citation type="journal article" date="2022" name="Nat. Ecol. Evol.">
        <title>A masculinizing supergene underlies an exaggerated male reproductive morph in a spider.</title>
        <authorList>
            <person name="Hendrickx F."/>
            <person name="De Corte Z."/>
            <person name="Sonet G."/>
            <person name="Van Belleghem S.M."/>
            <person name="Kostlbacher S."/>
            <person name="Vangestel C."/>
        </authorList>
    </citation>
    <scope>NUCLEOTIDE SEQUENCE [LARGE SCALE GENOMIC DNA]</scope>
    <source>
        <strain evidence="12">W744_W776</strain>
    </source>
</reference>
<evidence type="ECO:0000313" key="13">
    <source>
        <dbReference type="Proteomes" id="UP000827092"/>
    </source>
</evidence>
<evidence type="ECO:0000256" key="8">
    <source>
        <dbReference type="ARBA" id="ARBA00023950"/>
    </source>
</evidence>
<evidence type="ECO:0000256" key="4">
    <source>
        <dbReference type="ARBA" id="ARBA00022676"/>
    </source>
</evidence>
<protein>
    <recommendedName>
        <fullName evidence="3">purine-nucleoside phosphorylase</fullName>
        <ecNumber evidence="3">2.4.2.1</ecNumber>
    </recommendedName>
    <alternativeName>
        <fullName evidence="10">Inosine-guanosine phosphorylase</fullName>
    </alternativeName>
</protein>
<dbReference type="PANTHER" id="PTHR11904">
    <property type="entry name" value="METHYLTHIOADENOSINE/PURINE NUCLEOSIDE PHOSPHORYLASE"/>
    <property type="match status" value="1"/>
</dbReference>
<dbReference type="AlphaFoldDB" id="A0AAV6V366"/>
<dbReference type="EC" id="2.4.2.1" evidence="3"/>
<evidence type="ECO:0000256" key="2">
    <source>
        <dbReference type="ARBA" id="ARBA00006751"/>
    </source>
</evidence>
<evidence type="ECO:0000256" key="3">
    <source>
        <dbReference type="ARBA" id="ARBA00011886"/>
    </source>
</evidence>
<evidence type="ECO:0000313" key="12">
    <source>
        <dbReference type="EMBL" id="KAG8190250.1"/>
    </source>
</evidence>
<dbReference type="Gene3D" id="3.40.50.1580">
    <property type="entry name" value="Nucleoside phosphorylase domain"/>
    <property type="match status" value="1"/>
</dbReference>
<comment type="pathway">
    <text evidence="1">Purine metabolism; purine nucleoside salvage.</text>
</comment>
<dbReference type="Pfam" id="PF01048">
    <property type="entry name" value="PNP_UDP_1"/>
    <property type="match status" value="1"/>
</dbReference>